<reference evidence="8 9" key="1">
    <citation type="submission" date="2020-09" db="EMBL/GenBank/DDBJ databases">
        <title>Pseudoxanthomonas sp. CAU 1598 isolated from sand of Yaerae Beach.</title>
        <authorList>
            <person name="Kim W."/>
        </authorList>
    </citation>
    <scope>NUCLEOTIDE SEQUENCE [LARGE SCALE GENOMIC DNA]</scope>
    <source>
        <strain evidence="8 9">CAU 1598</strain>
    </source>
</reference>
<keyword evidence="9" id="KW-1185">Reference proteome</keyword>
<comment type="pathway">
    <text evidence="2">Purine metabolism; urate degradation; (S)-allantoin from urate: step 3/3.</text>
</comment>
<dbReference type="Gene3D" id="1.10.3330.10">
    <property type="entry name" value="Oxo-4-hydroxy-4-carboxy-5-ureidoimidazoline decarboxylase"/>
    <property type="match status" value="1"/>
</dbReference>
<comment type="catalytic activity">
    <reaction evidence="1">
        <text>5-hydroxy-2-oxo-4-ureido-2,5-dihydro-1H-imidazole-5-carboxylate + H(+) = (S)-allantoin + CO2</text>
        <dbReference type="Rhea" id="RHEA:26301"/>
        <dbReference type="ChEBI" id="CHEBI:15378"/>
        <dbReference type="ChEBI" id="CHEBI:15678"/>
        <dbReference type="ChEBI" id="CHEBI:16526"/>
        <dbReference type="ChEBI" id="CHEBI:58639"/>
        <dbReference type="EC" id="4.1.1.97"/>
    </reaction>
</comment>
<dbReference type="AlphaFoldDB" id="A0AAW3ZIR1"/>
<evidence type="ECO:0000259" key="7">
    <source>
        <dbReference type="Pfam" id="PF09349"/>
    </source>
</evidence>
<dbReference type="SUPFAM" id="SSF158694">
    <property type="entry name" value="UraD-Like"/>
    <property type="match status" value="1"/>
</dbReference>
<evidence type="ECO:0000256" key="4">
    <source>
        <dbReference type="ARBA" id="ARBA00022631"/>
    </source>
</evidence>
<evidence type="ECO:0000313" key="9">
    <source>
        <dbReference type="Proteomes" id="UP000613768"/>
    </source>
</evidence>
<dbReference type="EMBL" id="JACYTR010000011">
    <property type="protein sequence ID" value="MBD8525668.1"/>
    <property type="molecule type" value="Genomic_DNA"/>
</dbReference>
<dbReference type="GO" id="GO:0051997">
    <property type="term" value="F:2-oxo-4-hydroxy-4-carboxy-5-ureidoimidazoline decarboxylase activity"/>
    <property type="evidence" value="ECO:0007669"/>
    <property type="project" value="UniProtKB-EC"/>
</dbReference>
<dbReference type="InterPro" id="IPR018020">
    <property type="entry name" value="OHCU_decarboxylase"/>
</dbReference>
<keyword evidence="6 8" id="KW-0456">Lyase</keyword>
<sequence length="171" mass="18874">MKLSELNTLERPEWLKSLGGIFEHSPWVAAAVFEQRPFPSVDALHDAMCGVVLDAPADQRLALIRAHPQLASKAAVRGELTAASNQEQSGAGLTECTPEQFAHLNELNAAYNAKFGFPFILAVRGHTRESVIAEMERRLVNQVEDEFVEALRQIERIALLRLHALLGHSDG</sequence>
<evidence type="ECO:0000256" key="5">
    <source>
        <dbReference type="ARBA" id="ARBA00022793"/>
    </source>
</evidence>
<dbReference type="GO" id="GO:0000255">
    <property type="term" value="P:allantoin metabolic process"/>
    <property type="evidence" value="ECO:0007669"/>
    <property type="project" value="InterPro"/>
</dbReference>
<dbReference type="InterPro" id="IPR017580">
    <property type="entry name" value="OHCU_decarboxylase-1"/>
</dbReference>
<feature type="domain" description="Oxo-4-hydroxy-4-carboxy-5-ureidoimidazoline decarboxylase" evidence="7">
    <location>
        <begin position="7"/>
        <end position="162"/>
    </location>
</feature>
<dbReference type="PANTHER" id="PTHR43466:SF1">
    <property type="entry name" value="2-OXO-4-HYDROXY-4-CARBOXY-5-UREIDOIMIDAZOLINE DECARBOXYLASE-RELATED"/>
    <property type="match status" value="1"/>
</dbReference>
<evidence type="ECO:0000256" key="6">
    <source>
        <dbReference type="ARBA" id="ARBA00023239"/>
    </source>
</evidence>
<evidence type="ECO:0000256" key="3">
    <source>
        <dbReference type="ARBA" id="ARBA00012257"/>
    </source>
</evidence>
<evidence type="ECO:0000313" key="8">
    <source>
        <dbReference type="EMBL" id="MBD8525668.1"/>
    </source>
</evidence>
<protein>
    <recommendedName>
        <fullName evidence="3">2-oxo-4-hydroxy-4-carboxy-5-ureidoimidazoline decarboxylase</fullName>
        <ecNumber evidence="3">4.1.1.97</ecNumber>
    </recommendedName>
</protein>
<dbReference type="RefSeq" id="WP_192029014.1">
    <property type="nucleotide sequence ID" value="NZ_JACYTR010000011.1"/>
</dbReference>
<proteinExistence type="predicted"/>
<dbReference type="GO" id="GO:0006144">
    <property type="term" value="P:purine nucleobase metabolic process"/>
    <property type="evidence" value="ECO:0007669"/>
    <property type="project" value="UniProtKB-KW"/>
</dbReference>
<keyword evidence="4" id="KW-0659">Purine metabolism</keyword>
<dbReference type="Pfam" id="PF09349">
    <property type="entry name" value="OHCU_decarbox"/>
    <property type="match status" value="1"/>
</dbReference>
<dbReference type="InterPro" id="IPR036778">
    <property type="entry name" value="OHCU_decarboxylase_sf"/>
</dbReference>
<dbReference type="NCBIfam" id="TIGR03164">
    <property type="entry name" value="UHCUDC"/>
    <property type="match status" value="1"/>
</dbReference>
<evidence type="ECO:0000256" key="1">
    <source>
        <dbReference type="ARBA" id="ARBA00001163"/>
    </source>
</evidence>
<dbReference type="EC" id="4.1.1.97" evidence="3"/>
<organism evidence="8 9">
    <name type="scientific">Pseudomarimonas arenosa</name>
    <dbReference type="NCBI Taxonomy" id="2774145"/>
    <lineage>
        <taxon>Bacteria</taxon>
        <taxon>Pseudomonadati</taxon>
        <taxon>Pseudomonadota</taxon>
        <taxon>Gammaproteobacteria</taxon>
        <taxon>Lysobacterales</taxon>
        <taxon>Lysobacteraceae</taxon>
        <taxon>Pseudomarimonas</taxon>
    </lineage>
</organism>
<name>A0AAW3ZIR1_9GAMM</name>
<keyword evidence="5" id="KW-0210">Decarboxylase</keyword>
<dbReference type="GO" id="GO:0019628">
    <property type="term" value="P:urate catabolic process"/>
    <property type="evidence" value="ECO:0007669"/>
    <property type="project" value="TreeGrafter"/>
</dbReference>
<evidence type="ECO:0000256" key="2">
    <source>
        <dbReference type="ARBA" id="ARBA00004754"/>
    </source>
</evidence>
<accession>A0AAW3ZIR1</accession>
<gene>
    <name evidence="8" type="primary">uraD</name>
    <name evidence="8" type="ORF">IFO71_07925</name>
</gene>
<dbReference type="Proteomes" id="UP000613768">
    <property type="component" value="Unassembled WGS sequence"/>
</dbReference>
<dbReference type="PANTHER" id="PTHR43466">
    <property type="entry name" value="2-OXO-4-HYDROXY-4-CARBOXY-5-UREIDOIMIDAZOLINE DECARBOXYLASE-RELATED"/>
    <property type="match status" value="1"/>
</dbReference>
<comment type="caution">
    <text evidence="8">The sequence shown here is derived from an EMBL/GenBank/DDBJ whole genome shotgun (WGS) entry which is preliminary data.</text>
</comment>